<dbReference type="PRINTS" id="PR00176">
    <property type="entry name" value="NANEUSMPORT"/>
</dbReference>
<keyword evidence="4 9" id="KW-0812">Transmembrane</keyword>
<dbReference type="GO" id="GO:0046872">
    <property type="term" value="F:metal ion binding"/>
    <property type="evidence" value="ECO:0007669"/>
    <property type="project" value="UniProtKB-KW"/>
</dbReference>
<gene>
    <name evidence="11" type="ORF">OSB1V03_LOCUS20773</name>
</gene>
<dbReference type="PANTHER" id="PTHR11616:SF240">
    <property type="entry name" value="BLOATED TUBULES, ISOFORM B-RELATED"/>
    <property type="match status" value="1"/>
</dbReference>
<keyword evidence="12" id="KW-1185">Reference proteome</keyword>
<name>A0A7R9QHQ3_9ACAR</name>
<evidence type="ECO:0000256" key="7">
    <source>
        <dbReference type="ARBA" id="ARBA00023136"/>
    </source>
</evidence>
<evidence type="ECO:0000256" key="10">
    <source>
        <dbReference type="SAM" id="Phobius"/>
    </source>
</evidence>
<evidence type="ECO:0000313" key="11">
    <source>
        <dbReference type="EMBL" id="CAD7646009.1"/>
    </source>
</evidence>
<feature type="non-terminal residue" evidence="11">
    <location>
        <position position="131"/>
    </location>
</feature>
<organism evidence="11">
    <name type="scientific">Medioppia subpectinata</name>
    <dbReference type="NCBI Taxonomy" id="1979941"/>
    <lineage>
        <taxon>Eukaryota</taxon>
        <taxon>Metazoa</taxon>
        <taxon>Ecdysozoa</taxon>
        <taxon>Arthropoda</taxon>
        <taxon>Chelicerata</taxon>
        <taxon>Arachnida</taxon>
        <taxon>Acari</taxon>
        <taxon>Acariformes</taxon>
        <taxon>Sarcoptiformes</taxon>
        <taxon>Oribatida</taxon>
        <taxon>Brachypylina</taxon>
        <taxon>Oppioidea</taxon>
        <taxon>Oppiidae</taxon>
        <taxon>Medioppia</taxon>
    </lineage>
</organism>
<feature type="transmembrane region" description="Helical" evidence="10">
    <location>
        <begin position="15"/>
        <end position="34"/>
    </location>
</feature>
<dbReference type="EMBL" id="OC890276">
    <property type="protein sequence ID" value="CAD7646009.1"/>
    <property type="molecule type" value="Genomic_DNA"/>
</dbReference>
<dbReference type="InterPro" id="IPR000175">
    <property type="entry name" value="Na/ntran_symport"/>
</dbReference>
<feature type="binding site" evidence="8">
    <location>
        <position position="30"/>
    </location>
    <ligand>
        <name>Na(+)</name>
        <dbReference type="ChEBI" id="CHEBI:29101"/>
        <label>1</label>
    </ligand>
</feature>
<evidence type="ECO:0000313" key="12">
    <source>
        <dbReference type="Proteomes" id="UP000759131"/>
    </source>
</evidence>
<accession>A0A7R9QHQ3</accession>
<dbReference type="GO" id="GO:0005886">
    <property type="term" value="C:plasma membrane"/>
    <property type="evidence" value="ECO:0007669"/>
    <property type="project" value="TreeGrafter"/>
</dbReference>
<evidence type="ECO:0000256" key="1">
    <source>
        <dbReference type="ARBA" id="ARBA00004141"/>
    </source>
</evidence>
<evidence type="ECO:0000256" key="6">
    <source>
        <dbReference type="ARBA" id="ARBA00022989"/>
    </source>
</evidence>
<comment type="subcellular location">
    <subcellularLocation>
        <location evidence="1">Membrane</location>
        <topology evidence="1">Multi-pass membrane protein</topology>
    </subcellularLocation>
</comment>
<keyword evidence="7 10" id="KW-0472">Membrane</keyword>
<keyword evidence="5 9" id="KW-0769">Symport</keyword>
<feature type="transmembrane region" description="Helical" evidence="10">
    <location>
        <begin position="85"/>
        <end position="104"/>
    </location>
</feature>
<dbReference type="AlphaFoldDB" id="A0A7R9QHQ3"/>
<reference evidence="11" key="1">
    <citation type="submission" date="2020-11" db="EMBL/GenBank/DDBJ databases">
        <authorList>
            <person name="Tran Van P."/>
        </authorList>
    </citation>
    <scope>NUCLEOTIDE SEQUENCE</scope>
</reference>
<protein>
    <recommendedName>
        <fullName evidence="9">Transporter</fullName>
    </recommendedName>
</protein>
<dbReference type="Proteomes" id="UP000759131">
    <property type="component" value="Unassembled WGS sequence"/>
</dbReference>
<dbReference type="PROSITE" id="PS50267">
    <property type="entry name" value="NA_NEUROTRAN_SYMP_3"/>
    <property type="match status" value="1"/>
</dbReference>
<dbReference type="SUPFAM" id="SSF161070">
    <property type="entry name" value="SNF-like"/>
    <property type="match status" value="1"/>
</dbReference>
<dbReference type="EMBL" id="CAJPIZ010035701">
    <property type="protein sequence ID" value="CAG2120827.1"/>
    <property type="molecule type" value="Genomic_DNA"/>
</dbReference>
<evidence type="ECO:0000256" key="2">
    <source>
        <dbReference type="ARBA" id="ARBA00006459"/>
    </source>
</evidence>
<keyword evidence="3 9" id="KW-0813">Transport</keyword>
<evidence type="ECO:0000256" key="5">
    <source>
        <dbReference type="ARBA" id="ARBA00022847"/>
    </source>
</evidence>
<dbReference type="PROSITE" id="PS00610">
    <property type="entry name" value="NA_NEUROTRAN_SYMP_1"/>
    <property type="match status" value="1"/>
</dbReference>
<evidence type="ECO:0000256" key="9">
    <source>
        <dbReference type="RuleBase" id="RU003732"/>
    </source>
</evidence>
<evidence type="ECO:0000256" key="8">
    <source>
        <dbReference type="PIRSR" id="PIRSR600175-1"/>
    </source>
</evidence>
<dbReference type="Pfam" id="PF00209">
    <property type="entry name" value="SNF"/>
    <property type="match status" value="1"/>
</dbReference>
<feature type="binding site" evidence="8">
    <location>
        <position position="26"/>
    </location>
    <ligand>
        <name>Na(+)</name>
        <dbReference type="ChEBI" id="CHEBI:29101"/>
        <label>1</label>
    </ligand>
</feature>
<comment type="similarity">
    <text evidence="2 9">Belongs to the sodium:neurotransmitter symporter (SNF) (TC 2.A.22) family.</text>
</comment>
<proteinExistence type="inferred from homology"/>
<keyword evidence="6 10" id="KW-1133">Transmembrane helix</keyword>
<sequence>MSEPEVSREKFTNKFEYFLTSLSYAVGLGNVWRFPYLCYSNGGGSFFIPYLLSLALIGFSFFVLESSMGQYSSEGPMTVWKISPMFKGIGVAMFVMNTYVGIYYNIIVAWAIYFIYATFTALPGVPWSTCD</sequence>
<evidence type="ECO:0000256" key="4">
    <source>
        <dbReference type="ARBA" id="ARBA00022692"/>
    </source>
</evidence>
<dbReference type="InterPro" id="IPR037272">
    <property type="entry name" value="SNS_sf"/>
</dbReference>
<dbReference type="PANTHER" id="PTHR11616">
    <property type="entry name" value="SODIUM/CHLORIDE DEPENDENT TRANSPORTER"/>
    <property type="match status" value="1"/>
</dbReference>
<feature type="transmembrane region" description="Helical" evidence="10">
    <location>
        <begin position="110"/>
        <end position="130"/>
    </location>
</feature>
<keyword evidence="8" id="KW-0479">Metal-binding</keyword>
<evidence type="ECO:0000256" key="3">
    <source>
        <dbReference type="ARBA" id="ARBA00022448"/>
    </source>
</evidence>
<dbReference type="GO" id="GO:0015375">
    <property type="term" value="F:glycine:sodium symporter activity"/>
    <property type="evidence" value="ECO:0007669"/>
    <property type="project" value="TreeGrafter"/>
</dbReference>
<dbReference type="OrthoDB" id="6581954at2759"/>
<feature type="transmembrane region" description="Helical" evidence="10">
    <location>
        <begin position="46"/>
        <end position="64"/>
    </location>
</feature>
<keyword evidence="8" id="KW-0915">Sodium</keyword>
<feature type="binding site" evidence="8">
    <location>
        <position position="25"/>
    </location>
    <ligand>
        <name>Na(+)</name>
        <dbReference type="ChEBI" id="CHEBI:29101"/>
        <label>1</label>
    </ligand>
</feature>